<dbReference type="SMART" id="SM00315">
    <property type="entry name" value="RGS"/>
    <property type="match status" value="1"/>
</dbReference>
<dbReference type="InterPro" id="IPR016137">
    <property type="entry name" value="RGS"/>
</dbReference>
<reference evidence="6" key="1">
    <citation type="submission" date="2025-08" db="UniProtKB">
        <authorList>
            <consortium name="RefSeq"/>
        </authorList>
    </citation>
    <scope>IDENTIFICATION</scope>
</reference>
<keyword evidence="1" id="KW-0734">Signal transduction inhibitor</keyword>
<dbReference type="PANTHER" id="PTHR45746:SF5">
    <property type="entry name" value="REGULATOR OF G-PROTEIN SIGNALING 7"/>
    <property type="match status" value="1"/>
</dbReference>
<dbReference type="InterPro" id="IPR036284">
    <property type="entry name" value="GGL_sf"/>
</dbReference>
<dbReference type="SUPFAM" id="SSF48670">
    <property type="entry name" value="Transducin (heterotrimeric G protein), gamma chain"/>
    <property type="match status" value="1"/>
</dbReference>
<dbReference type="GO" id="GO:0008277">
    <property type="term" value="P:regulation of G protein-coupled receptor signaling pathway"/>
    <property type="evidence" value="ECO:0007669"/>
    <property type="project" value="InterPro"/>
</dbReference>
<dbReference type="InterPro" id="IPR036388">
    <property type="entry name" value="WH-like_DNA-bd_sf"/>
</dbReference>
<evidence type="ECO:0000259" key="4">
    <source>
        <dbReference type="PROSITE" id="PS50186"/>
    </source>
</evidence>
<dbReference type="InterPro" id="IPR036305">
    <property type="entry name" value="RGS_sf"/>
</dbReference>
<dbReference type="AlphaFoldDB" id="A0AAJ7WHH3"/>
<dbReference type="Pfam" id="PF00631">
    <property type="entry name" value="G-gamma"/>
    <property type="match status" value="1"/>
</dbReference>
<accession>A0AAJ7WHH3</accession>
<dbReference type="InterPro" id="IPR015898">
    <property type="entry name" value="G-protein_gamma-like_dom"/>
</dbReference>
<feature type="compositionally biased region" description="Basic and acidic residues" evidence="2">
    <location>
        <begin position="595"/>
        <end position="609"/>
    </location>
</feature>
<dbReference type="Gene3D" id="1.10.167.10">
    <property type="entry name" value="Regulator of G-protein Signalling 4, domain 2"/>
    <property type="match status" value="1"/>
</dbReference>
<feature type="domain" description="DEP" evidence="4">
    <location>
        <begin position="11"/>
        <end position="93"/>
    </location>
</feature>
<proteinExistence type="predicted"/>
<dbReference type="FunFam" id="1.10.167.10:FF:000001">
    <property type="entry name" value="Putative regulator of g-protein signaling 12"/>
    <property type="match status" value="1"/>
</dbReference>
<dbReference type="SMART" id="SM00224">
    <property type="entry name" value="GGL"/>
    <property type="match status" value="1"/>
</dbReference>
<sequence length="609" mass="68626">MERLILEMQHPELGVPLRSQKLFLTSIPFAFVGYDVVEWIMDNLDIEDQSGPVAQEALHIGNLLCQFGYFFPVGENAKTYTIKDDSTLYRFQSPLFWPARSTPDNADYALYLLKRHLKNKQKSSLEDYEQEALQRLKKLLAAKWDNLCQQAEDSIAQTKDRKKHDKVISSSQERAYWRIHRPPPGVQSCLERCPVPSRRGPRKKTVEQLKRQIEILKRNLMKSRNKSTLWQRCDDYREFDAFLSSTLPSNPWVSDDHSFWLIESAQCETPTERRLKRWTLSIEELLSDPRGFQEFEIYLRKEYSHENILFWKAVQKLKKGSPSNIAQKVQAIHDEYLASGAACEVNLDSATMEITMEAMKKPTRYTFEHAQQHAYTLMQTDTYPRFLRSEHFNNLLHKASNLQIQGHRKRFFHFGASTRKKPESQRPSPPQQVTTLLPSTGALVLYTKASGSSCDLRESQKRRGSRGAKSAQSSSKPEATSDDDSVAANPPSPAFSGRHSHSTSDLHSLTPSSHASSVVASGANSAFGQLAEKGESAFSSPSVSSEYIAVDAEGVAEDSCGGTTLRVPRWSHKASDPGSMAVPSALLKVPSSPRSKGEETDPEDHSSSA</sequence>
<feature type="region of interest" description="Disordered" evidence="2">
    <location>
        <begin position="558"/>
        <end position="609"/>
    </location>
</feature>
<feature type="region of interest" description="Disordered" evidence="2">
    <location>
        <begin position="454"/>
        <end position="512"/>
    </location>
</feature>
<evidence type="ECO:0000313" key="6">
    <source>
        <dbReference type="RefSeq" id="XP_028967289.1"/>
    </source>
</evidence>
<dbReference type="GO" id="GO:0005096">
    <property type="term" value="F:GTPase activator activity"/>
    <property type="evidence" value="ECO:0007669"/>
    <property type="project" value="TreeGrafter"/>
</dbReference>
<dbReference type="Gene3D" id="4.10.260.10">
    <property type="entry name" value="Transducin (heterotrimeric G protein), gamma chain"/>
    <property type="match status" value="1"/>
</dbReference>
<dbReference type="Gene3D" id="1.10.10.10">
    <property type="entry name" value="Winged helix-like DNA-binding domain superfamily/Winged helix DNA-binding domain"/>
    <property type="match status" value="1"/>
</dbReference>
<dbReference type="RefSeq" id="XP_028967289.1">
    <property type="nucleotide sequence ID" value="XM_029111456.1"/>
</dbReference>
<dbReference type="PRINTS" id="PR01301">
    <property type="entry name" value="RGSPROTEIN"/>
</dbReference>
<gene>
    <name evidence="6" type="primary">LOC100907889</name>
</gene>
<dbReference type="PROSITE" id="PS50132">
    <property type="entry name" value="RGS"/>
    <property type="match status" value="1"/>
</dbReference>
<name>A0AAJ7WHH3_9ACAR</name>
<dbReference type="SUPFAM" id="SSF48097">
    <property type="entry name" value="Regulator of G-protein signaling, RGS"/>
    <property type="match status" value="1"/>
</dbReference>
<organism evidence="5 6">
    <name type="scientific">Galendromus occidentalis</name>
    <name type="common">western predatory mite</name>
    <dbReference type="NCBI Taxonomy" id="34638"/>
    <lineage>
        <taxon>Eukaryota</taxon>
        <taxon>Metazoa</taxon>
        <taxon>Ecdysozoa</taxon>
        <taxon>Arthropoda</taxon>
        <taxon>Chelicerata</taxon>
        <taxon>Arachnida</taxon>
        <taxon>Acari</taxon>
        <taxon>Parasitiformes</taxon>
        <taxon>Mesostigmata</taxon>
        <taxon>Gamasina</taxon>
        <taxon>Phytoseioidea</taxon>
        <taxon>Phytoseiidae</taxon>
        <taxon>Typhlodrominae</taxon>
        <taxon>Galendromus</taxon>
    </lineage>
</organism>
<dbReference type="GO" id="GO:0009968">
    <property type="term" value="P:negative regulation of signal transduction"/>
    <property type="evidence" value="ECO:0007669"/>
    <property type="project" value="UniProtKB-KW"/>
</dbReference>
<dbReference type="InterPro" id="IPR047016">
    <property type="entry name" value="RGS6/7/9/11"/>
</dbReference>
<keyword evidence="5" id="KW-1185">Reference proteome</keyword>
<protein>
    <submittedName>
        <fullName evidence="6">Regulator of G-protein signaling 7</fullName>
    </submittedName>
</protein>
<dbReference type="KEGG" id="goe:100907889"/>
<feature type="compositionally biased region" description="Low complexity" evidence="2">
    <location>
        <begin position="503"/>
        <end position="512"/>
    </location>
</feature>
<dbReference type="Proteomes" id="UP000694867">
    <property type="component" value="Unplaced"/>
</dbReference>
<dbReference type="SMART" id="SM01224">
    <property type="entry name" value="G_gamma"/>
    <property type="match status" value="1"/>
</dbReference>
<dbReference type="SMART" id="SM00049">
    <property type="entry name" value="DEP"/>
    <property type="match status" value="1"/>
</dbReference>
<dbReference type="GO" id="GO:0005886">
    <property type="term" value="C:plasma membrane"/>
    <property type="evidence" value="ECO:0007669"/>
    <property type="project" value="TreeGrafter"/>
</dbReference>
<dbReference type="GO" id="GO:0007186">
    <property type="term" value="P:G protein-coupled receptor signaling pathway"/>
    <property type="evidence" value="ECO:0007669"/>
    <property type="project" value="InterPro"/>
</dbReference>
<dbReference type="InterPro" id="IPR044926">
    <property type="entry name" value="RGS_subdomain_2"/>
</dbReference>
<dbReference type="GO" id="GO:0005737">
    <property type="term" value="C:cytoplasm"/>
    <property type="evidence" value="ECO:0007669"/>
    <property type="project" value="TreeGrafter"/>
</dbReference>
<dbReference type="InterPro" id="IPR000591">
    <property type="entry name" value="DEP_dom"/>
</dbReference>
<dbReference type="Pfam" id="PF00615">
    <property type="entry name" value="RGS"/>
    <property type="match status" value="1"/>
</dbReference>
<dbReference type="PANTHER" id="PTHR45746">
    <property type="entry name" value="LP21163P"/>
    <property type="match status" value="1"/>
</dbReference>
<feature type="domain" description="RGS" evidence="3">
    <location>
        <begin position="281"/>
        <end position="396"/>
    </location>
</feature>
<dbReference type="InterPro" id="IPR036390">
    <property type="entry name" value="WH_DNA-bd_sf"/>
</dbReference>
<dbReference type="SUPFAM" id="SSF46785">
    <property type="entry name" value="Winged helix' DNA-binding domain"/>
    <property type="match status" value="1"/>
</dbReference>
<dbReference type="GO" id="GO:0035556">
    <property type="term" value="P:intracellular signal transduction"/>
    <property type="evidence" value="ECO:0007669"/>
    <property type="project" value="InterPro"/>
</dbReference>
<dbReference type="PROSITE" id="PS50186">
    <property type="entry name" value="DEP"/>
    <property type="match status" value="1"/>
</dbReference>
<dbReference type="Pfam" id="PF00610">
    <property type="entry name" value="DEP"/>
    <property type="match status" value="1"/>
</dbReference>
<dbReference type="GO" id="GO:0043005">
    <property type="term" value="C:neuron projection"/>
    <property type="evidence" value="ECO:0007669"/>
    <property type="project" value="TreeGrafter"/>
</dbReference>
<evidence type="ECO:0000313" key="5">
    <source>
        <dbReference type="Proteomes" id="UP000694867"/>
    </source>
</evidence>
<evidence type="ECO:0000256" key="1">
    <source>
        <dbReference type="ARBA" id="ARBA00022700"/>
    </source>
</evidence>
<dbReference type="InterPro" id="IPR040759">
    <property type="entry name" value="RGS_DHEX"/>
</dbReference>
<evidence type="ECO:0000256" key="2">
    <source>
        <dbReference type="SAM" id="MobiDB-lite"/>
    </source>
</evidence>
<dbReference type="CDD" id="cd04450">
    <property type="entry name" value="DEP_RGS7-like"/>
    <property type="match status" value="1"/>
</dbReference>
<evidence type="ECO:0000259" key="3">
    <source>
        <dbReference type="PROSITE" id="PS50132"/>
    </source>
</evidence>
<dbReference type="GeneID" id="100907889"/>
<dbReference type="Pfam" id="PF18148">
    <property type="entry name" value="RGS_DHEX"/>
    <property type="match status" value="1"/>
</dbReference>
<dbReference type="InterPro" id="IPR047017">
    <property type="entry name" value="RGS6/7/9/11_DHEX_sf"/>
</dbReference>
<dbReference type="Gene3D" id="1.10.1240.60">
    <property type="match status" value="1"/>
</dbReference>